<dbReference type="STRING" id="1492898.SY85_02670"/>
<dbReference type="Proteomes" id="UP000077177">
    <property type="component" value="Chromosome"/>
</dbReference>
<keyword evidence="3" id="KW-1185">Reference proteome</keyword>
<keyword evidence="2" id="KW-0032">Aminotransferase</keyword>
<feature type="domain" description="BON" evidence="1">
    <location>
        <begin position="3"/>
        <end position="71"/>
    </location>
</feature>
<dbReference type="PANTHER" id="PTHR34606:SF15">
    <property type="entry name" value="BON DOMAIN-CONTAINING PROTEIN"/>
    <property type="match status" value="1"/>
</dbReference>
<dbReference type="Pfam" id="PF04972">
    <property type="entry name" value="BON"/>
    <property type="match status" value="3"/>
</dbReference>
<sequence length="223" mass="24035">MKSDLHIQHDVQDQIMWEPILNPAQIGVAVKDGIVTLSGIVDTYAKKLAAEKAAKKVAGVKAVALDLQVGISPLYRKTDSELADAVIHALSMNVSVPQEAIQVKVDDGIVTLDGEVDWDYQRAAAKTAIEGLIGIKAVNNNLTIKPMLSSENISRKISEALHRSATIDAQRISVEVIGTKAVLKGKVRSFAERDDAEDAAWAAPGITSVENKLDLESEEILTF</sequence>
<evidence type="ECO:0000313" key="3">
    <source>
        <dbReference type="Proteomes" id="UP000077177"/>
    </source>
</evidence>
<dbReference type="Gene3D" id="3.30.1340.30">
    <property type="match status" value="3"/>
</dbReference>
<reference evidence="3" key="1">
    <citation type="submission" date="2015-01" db="EMBL/GenBank/DDBJ databases">
        <title>Flavisolibacter sp./LCS9/ whole genome sequencing.</title>
        <authorList>
            <person name="Kim M.K."/>
            <person name="Srinivasan S."/>
            <person name="Lee J.-J."/>
        </authorList>
    </citation>
    <scope>NUCLEOTIDE SEQUENCE [LARGE SCALE GENOMIC DNA]</scope>
    <source>
        <strain evidence="3">LCS9</strain>
    </source>
</reference>
<reference evidence="2 3" key="2">
    <citation type="journal article" date="2016" name="Int. J. Syst. Evol. Microbiol.">
        <title>Flavisolibacter tropicus sp. nov., isolated from tropical soil.</title>
        <authorList>
            <person name="Lee J.J."/>
            <person name="Kang M.S."/>
            <person name="Kim G.S."/>
            <person name="Lee C.S."/>
            <person name="Lim S."/>
            <person name="Lee J."/>
            <person name="Roh S.H."/>
            <person name="Kang H."/>
            <person name="Ha J.M."/>
            <person name="Bae S."/>
            <person name="Jung H.Y."/>
            <person name="Kim M.K."/>
        </authorList>
    </citation>
    <scope>NUCLEOTIDE SEQUENCE [LARGE SCALE GENOMIC DNA]</scope>
    <source>
        <strain evidence="2 3">LCS9</strain>
    </source>
</reference>
<name>A0A172TRZ7_9BACT</name>
<feature type="domain" description="BON" evidence="1">
    <location>
        <begin position="149"/>
        <end position="217"/>
    </location>
</feature>
<dbReference type="OrthoDB" id="870892at2"/>
<keyword evidence="2" id="KW-0808">Transferase</keyword>
<dbReference type="EMBL" id="CP011390">
    <property type="protein sequence ID" value="ANE49567.1"/>
    <property type="molecule type" value="Genomic_DNA"/>
</dbReference>
<dbReference type="SMART" id="SM00749">
    <property type="entry name" value="BON"/>
    <property type="match status" value="3"/>
</dbReference>
<organism evidence="2 3">
    <name type="scientific">Flavisolibacter tropicus</name>
    <dbReference type="NCBI Taxonomy" id="1492898"/>
    <lineage>
        <taxon>Bacteria</taxon>
        <taxon>Pseudomonadati</taxon>
        <taxon>Bacteroidota</taxon>
        <taxon>Chitinophagia</taxon>
        <taxon>Chitinophagales</taxon>
        <taxon>Chitinophagaceae</taxon>
        <taxon>Flavisolibacter</taxon>
    </lineage>
</organism>
<dbReference type="InterPro" id="IPR051686">
    <property type="entry name" value="Lipoprotein_DolP"/>
</dbReference>
<evidence type="ECO:0000313" key="2">
    <source>
        <dbReference type="EMBL" id="ANE49567.1"/>
    </source>
</evidence>
<accession>A0A172TRZ7</accession>
<feature type="domain" description="BON" evidence="1">
    <location>
        <begin position="78"/>
        <end position="146"/>
    </location>
</feature>
<dbReference type="GO" id="GO:0008483">
    <property type="term" value="F:transaminase activity"/>
    <property type="evidence" value="ECO:0007669"/>
    <property type="project" value="UniProtKB-KW"/>
</dbReference>
<dbReference type="RefSeq" id="WP_066401683.1">
    <property type="nucleotide sequence ID" value="NZ_CP011390.1"/>
</dbReference>
<proteinExistence type="predicted"/>
<dbReference type="InterPro" id="IPR007055">
    <property type="entry name" value="BON_dom"/>
</dbReference>
<dbReference type="PANTHER" id="PTHR34606">
    <property type="entry name" value="BON DOMAIN-CONTAINING PROTEIN"/>
    <property type="match status" value="1"/>
</dbReference>
<dbReference type="InterPro" id="IPR014004">
    <property type="entry name" value="Transpt-assoc_nodulatn_dom_bac"/>
</dbReference>
<dbReference type="AlphaFoldDB" id="A0A172TRZ7"/>
<dbReference type="PROSITE" id="PS50914">
    <property type="entry name" value="BON"/>
    <property type="match status" value="3"/>
</dbReference>
<gene>
    <name evidence="2" type="ORF">SY85_02670</name>
</gene>
<evidence type="ECO:0000259" key="1">
    <source>
        <dbReference type="PROSITE" id="PS50914"/>
    </source>
</evidence>
<dbReference type="KEGG" id="fla:SY85_02670"/>
<protein>
    <submittedName>
        <fullName evidence="2">Ornithine aminotransferase</fullName>
    </submittedName>
</protein>